<organism evidence="3 4">
    <name type="scientific">Camelina sativa</name>
    <name type="common">False flax</name>
    <name type="synonym">Myagrum sativum</name>
    <dbReference type="NCBI Taxonomy" id="90675"/>
    <lineage>
        <taxon>Eukaryota</taxon>
        <taxon>Viridiplantae</taxon>
        <taxon>Streptophyta</taxon>
        <taxon>Embryophyta</taxon>
        <taxon>Tracheophyta</taxon>
        <taxon>Spermatophyta</taxon>
        <taxon>Magnoliopsida</taxon>
        <taxon>eudicotyledons</taxon>
        <taxon>Gunneridae</taxon>
        <taxon>Pentapetalae</taxon>
        <taxon>rosids</taxon>
        <taxon>malvids</taxon>
        <taxon>Brassicales</taxon>
        <taxon>Brassicaceae</taxon>
        <taxon>Camelineae</taxon>
        <taxon>Camelina</taxon>
    </lineage>
</organism>
<feature type="compositionally biased region" description="Basic residues" evidence="1">
    <location>
        <begin position="1"/>
        <end position="17"/>
    </location>
</feature>
<dbReference type="InterPro" id="IPR036047">
    <property type="entry name" value="F-box-like_dom_sf"/>
</dbReference>
<keyword evidence="3" id="KW-1185">Reference proteome</keyword>
<dbReference type="Gene3D" id="2.120.10.80">
    <property type="entry name" value="Kelch-type beta propeller"/>
    <property type="match status" value="1"/>
</dbReference>
<evidence type="ECO:0000256" key="1">
    <source>
        <dbReference type="SAM" id="MobiDB-lite"/>
    </source>
</evidence>
<evidence type="ECO:0000313" key="3">
    <source>
        <dbReference type="Proteomes" id="UP000694864"/>
    </source>
</evidence>
<protein>
    <submittedName>
        <fullName evidence="4">F-box/kelch-repeat protein At5g48990-like isoform X2</fullName>
    </submittedName>
</protein>
<dbReference type="RefSeq" id="XP_010484965.2">
    <property type="nucleotide sequence ID" value="XM_010486663.2"/>
</dbReference>
<dbReference type="PANTHER" id="PTHR24414:SF184">
    <property type="entry name" value="GALACTOSE OXIDASE_KELCH REPEAT SUPERFAMILY PROTEIN"/>
    <property type="match status" value="1"/>
</dbReference>
<sequence>MSPLKRKRKSPTTKTKKPSFTLSDHLEKPSLPDDLVVSILARVSRSFYTNLSLVSKSFRSILASPELYQTRTLLGRAETFIYVCLRFPDEANPRWLTLYRKKPNQTLTKKKKKTTKKEDSCVHLLAPTTILNSPPGEWSSLVAVGSNPYAITSSIEDSPCSNVWFLDCRTHTWLEAPRMRLAHINSDFDGNMYLAGSSESPDSLSCVEVYNTTTQTWNPVPPKKRILEFGNMEGKIYLNLDVDSTTKENVALKPKDWTWEMVRWDTHLGSVCMIDNVAFHYQPCVKIIWRKNRTKGAVWRRLEGLEGLPKFSKYSTVNLVDCGGKLVVLWDKYVRGSGYKEKMIWYAEISLEKRNNEEIWGKVEWFNAALTVPKSYKFVCAKSATV</sequence>
<feature type="domain" description="F-box" evidence="2">
    <location>
        <begin position="25"/>
        <end position="71"/>
    </location>
</feature>
<dbReference type="InterPro" id="IPR050354">
    <property type="entry name" value="F-box/kelch-repeat_ARATH"/>
</dbReference>
<dbReference type="InterPro" id="IPR001810">
    <property type="entry name" value="F-box_dom"/>
</dbReference>
<reference evidence="4" key="2">
    <citation type="submission" date="2025-08" db="UniProtKB">
        <authorList>
            <consortium name="RefSeq"/>
        </authorList>
    </citation>
    <scope>IDENTIFICATION</scope>
    <source>
        <tissue evidence="4">Leaf</tissue>
    </source>
</reference>
<dbReference type="Pfam" id="PF00646">
    <property type="entry name" value="F-box"/>
    <property type="match status" value="1"/>
</dbReference>
<dbReference type="Pfam" id="PF25210">
    <property type="entry name" value="Kelch_FKB95"/>
    <property type="match status" value="1"/>
</dbReference>
<dbReference type="SUPFAM" id="SSF81383">
    <property type="entry name" value="F-box domain"/>
    <property type="match status" value="1"/>
</dbReference>
<dbReference type="InterPro" id="IPR057499">
    <property type="entry name" value="Kelch_FKB95"/>
</dbReference>
<dbReference type="PROSITE" id="PS50181">
    <property type="entry name" value="FBOX"/>
    <property type="match status" value="1"/>
</dbReference>
<evidence type="ECO:0000313" key="4">
    <source>
        <dbReference type="RefSeq" id="XP_010484965.2"/>
    </source>
</evidence>
<dbReference type="SMART" id="SM00256">
    <property type="entry name" value="FBOX"/>
    <property type="match status" value="1"/>
</dbReference>
<gene>
    <name evidence="4" type="primary">LOC104763265</name>
</gene>
<feature type="region of interest" description="Disordered" evidence="1">
    <location>
        <begin position="1"/>
        <end position="23"/>
    </location>
</feature>
<dbReference type="InterPro" id="IPR015915">
    <property type="entry name" value="Kelch-typ_b-propeller"/>
</dbReference>
<dbReference type="SUPFAM" id="SSF117281">
    <property type="entry name" value="Kelch motif"/>
    <property type="match status" value="1"/>
</dbReference>
<name>A0ABM0XF03_CAMSA</name>
<reference evidence="3" key="1">
    <citation type="journal article" date="2014" name="Nat. Commun.">
        <title>The emerging biofuel crop Camelina sativa retains a highly undifferentiated hexaploid genome structure.</title>
        <authorList>
            <person name="Kagale S."/>
            <person name="Koh C."/>
            <person name="Nixon J."/>
            <person name="Bollina V."/>
            <person name="Clarke W.E."/>
            <person name="Tuteja R."/>
            <person name="Spillane C."/>
            <person name="Robinson S.J."/>
            <person name="Links M.G."/>
            <person name="Clarke C."/>
            <person name="Higgins E.E."/>
            <person name="Huebert T."/>
            <person name="Sharpe A.G."/>
            <person name="Parkin I.A."/>
        </authorList>
    </citation>
    <scope>NUCLEOTIDE SEQUENCE [LARGE SCALE GENOMIC DNA]</scope>
    <source>
        <strain evidence="3">cv. DH55</strain>
    </source>
</reference>
<dbReference type="GeneID" id="104763265"/>
<dbReference type="Proteomes" id="UP000694864">
    <property type="component" value="Chromosome 18"/>
</dbReference>
<evidence type="ECO:0000259" key="2">
    <source>
        <dbReference type="PROSITE" id="PS50181"/>
    </source>
</evidence>
<accession>A0ABM0XF03</accession>
<dbReference type="CDD" id="cd22152">
    <property type="entry name" value="F-box_AtAFR-like"/>
    <property type="match status" value="1"/>
</dbReference>
<proteinExistence type="predicted"/>
<dbReference type="PANTHER" id="PTHR24414">
    <property type="entry name" value="F-BOX/KELCH-REPEAT PROTEIN SKIP4"/>
    <property type="match status" value="1"/>
</dbReference>